<sequence length="74" mass="8674">MESVWDYPRPPRCEPTSRRIQVRLGELIIADSNRAYRVLETSHPPVYYLSPADIRMDLLEATSRETYCEFKGRA</sequence>
<dbReference type="AlphaFoldDB" id="A0A511QZW2"/>
<protein>
    <recommendedName>
        <fullName evidence="1">DUF427 domain-containing protein</fullName>
    </recommendedName>
</protein>
<evidence type="ECO:0000313" key="3">
    <source>
        <dbReference type="Proteomes" id="UP000321197"/>
    </source>
</evidence>
<accession>A0A511QZW2</accession>
<dbReference type="OrthoDB" id="9815163at2"/>
<dbReference type="EMBL" id="BJXL01000025">
    <property type="protein sequence ID" value="GEM82911.1"/>
    <property type="molecule type" value="Genomic_DNA"/>
</dbReference>
<proteinExistence type="predicted"/>
<dbReference type="InterPro" id="IPR038694">
    <property type="entry name" value="DUF427_sf"/>
</dbReference>
<gene>
    <name evidence="2" type="ORF">MHY01S_10770</name>
</gene>
<organism evidence="2 3">
    <name type="scientific">Meiothermus hypogaeus NBRC 106114</name>
    <dbReference type="NCBI Taxonomy" id="1227553"/>
    <lineage>
        <taxon>Bacteria</taxon>
        <taxon>Thermotogati</taxon>
        <taxon>Deinococcota</taxon>
        <taxon>Deinococci</taxon>
        <taxon>Thermales</taxon>
        <taxon>Thermaceae</taxon>
        <taxon>Meiothermus</taxon>
    </lineage>
</organism>
<name>A0A511QZW2_9DEIN</name>
<dbReference type="Pfam" id="PF04248">
    <property type="entry name" value="NTP_transf_9"/>
    <property type="match status" value="1"/>
</dbReference>
<reference evidence="2 3" key="1">
    <citation type="submission" date="2019-07" db="EMBL/GenBank/DDBJ databases">
        <title>Whole genome shotgun sequence of Meiothermus hypogaeus NBRC 106114.</title>
        <authorList>
            <person name="Hosoyama A."/>
            <person name="Uohara A."/>
            <person name="Ohji S."/>
            <person name="Ichikawa N."/>
        </authorList>
    </citation>
    <scope>NUCLEOTIDE SEQUENCE [LARGE SCALE GENOMIC DNA]</scope>
    <source>
        <strain evidence="2 3">NBRC 106114</strain>
    </source>
</reference>
<comment type="caution">
    <text evidence="2">The sequence shown here is derived from an EMBL/GenBank/DDBJ whole genome shotgun (WGS) entry which is preliminary data.</text>
</comment>
<evidence type="ECO:0000259" key="1">
    <source>
        <dbReference type="Pfam" id="PF04248"/>
    </source>
</evidence>
<dbReference type="PANTHER" id="PTHR43058">
    <property type="entry name" value="SLR0655 PROTEIN"/>
    <property type="match status" value="1"/>
</dbReference>
<evidence type="ECO:0000313" key="2">
    <source>
        <dbReference type="EMBL" id="GEM82911.1"/>
    </source>
</evidence>
<dbReference type="RefSeq" id="WP_119341216.1">
    <property type="nucleotide sequence ID" value="NZ_BJXL01000025.1"/>
</dbReference>
<dbReference type="Gene3D" id="2.170.150.40">
    <property type="entry name" value="Domain of unknown function (DUF427)"/>
    <property type="match status" value="1"/>
</dbReference>
<dbReference type="PANTHER" id="PTHR43058:SF1">
    <property type="entry name" value="DUF427 DOMAIN-CONTAINING PROTEIN"/>
    <property type="match status" value="1"/>
</dbReference>
<dbReference type="Proteomes" id="UP000321197">
    <property type="component" value="Unassembled WGS sequence"/>
</dbReference>
<feature type="domain" description="DUF427" evidence="1">
    <location>
        <begin position="20"/>
        <end position="74"/>
    </location>
</feature>
<dbReference type="InterPro" id="IPR007361">
    <property type="entry name" value="DUF427"/>
</dbReference>